<evidence type="ECO:0000313" key="5">
    <source>
        <dbReference type="Proteomes" id="UP000268191"/>
    </source>
</evidence>
<evidence type="ECO:0000256" key="1">
    <source>
        <dbReference type="SAM" id="MobiDB-lite"/>
    </source>
</evidence>
<organism evidence="4 5">
    <name type="scientific">Mycobacterium phage Grizzly</name>
    <dbReference type="NCBI Taxonomy" id="2315539"/>
    <lineage>
        <taxon>Viruses</taxon>
        <taxon>Duplodnaviria</taxon>
        <taxon>Heunggongvirae</taxon>
        <taxon>Uroviricota</taxon>
        <taxon>Caudoviricetes</taxon>
        <taxon>Gclasvirinae</taxon>
        <taxon>Liefievirus</taxon>
        <taxon>Liefievirus grizzly</taxon>
    </lineage>
</organism>
<feature type="domain" description="CDGP" evidence="3">
    <location>
        <begin position="110"/>
        <end position="198"/>
    </location>
</feature>
<proteinExistence type="predicted"/>
<keyword evidence="2" id="KW-1133">Transmembrane helix</keyword>
<dbReference type="RefSeq" id="YP_010051446.1">
    <property type="nucleotide sequence ID" value="NC_054442.1"/>
</dbReference>
<dbReference type="Pfam" id="PF24238">
    <property type="entry name" value="CDGP"/>
    <property type="match status" value="1"/>
</dbReference>
<dbReference type="KEGG" id="vg:63925934"/>
<keyword evidence="5" id="KW-1185">Reference proteome</keyword>
<gene>
    <name evidence="4" type="primary">36</name>
    <name evidence="4" type="ORF">SEA_GRIZZLY_36</name>
</gene>
<feature type="compositionally biased region" description="Basic and acidic residues" evidence="1">
    <location>
        <begin position="49"/>
        <end position="59"/>
    </location>
</feature>
<evidence type="ECO:0000256" key="2">
    <source>
        <dbReference type="SAM" id="Phobius"/>
    </source>
</evidence>
<protein>
    <recommendedName>
        <fullName evidence="3">CDGP domain-containing protein</fullName>
    </recommendedName>
</protein>
<evidence type="ECO:0000313" key="4">
    <source>
        <dbReference type="EMBL" id="AYD84000.1"/>
    </source>
</evidence>
<dbReference type="Proteomes" id="UP000268191">
    <property type="component" value="Segment"/>
</dbReference>
<feature type="transmembrane region" description="Helical" evidence="2">
    <location>
        <begin position="78"/>
        <end position="100"/>
    </location>
</feature>
<dbReference type="GeneID" id="63925934"/>
<name>A0A386KF73_9CAUD</name>
<sequence length="199" mass="22033">MDGRRPADTGTPALTPEGIVRMSHDNLRPIWTPDDYWKAVREAADHAEHRGAINEDPHYARSATPPAEPRRGASARTVIRALLAMASGAVLVAMFVLWLAPPVKADTPDCLTQFWLIPFQSNTRTICDGPIQPDGSWQRAREFWSPAYTAPARSSCSGGYRYSSCTYYPERFVPRKSAGVEVYPVRPETVLPDEPGHIG</sequence>
<dbReference type="InterPro" id="IPR056271">
    <property type="entry name" value="CDGP_dom"/>
</dbReference>
<dbReference type="EMBL" id="MH779505">
    <property type="protein sequence ID" value="AYD84000.1"/>
    <property type="molecule type" value="Genomic_DNA"/>
</dbReference>
<reference evidence="5" key="1">
    <citation type="submission" date="2018-08" db="EMBL/GenBank/DDBJ databases">
        <authorList>
            <person name="Pope W.H."/>
            <person name="Garlena R.A."/>
            <person name="Russell D.A."/>
            <person name="Jacobs-Sera D."/>
            <person name="Hatfull G.F."/>
        </authorList>
    </citation>
    <scope>NUCLEOTIDE SEQUENCE [LARGE SCALE GENOMIC DNA]</scope>
</reference>
<accession>A0A386KF73</accession>
<keyword evidence="2" id="KW-0472">Membrane</keyword>
<keyword evidence="2" id="KW-0812">Transmembrane</keyword>
<evidence type="ECO:0000259" key="3">
    <source>
        <dbReference type="Pfam" id="PF24238"/>
    </source>
</evidence>
<feature type="region of interest" description="Disordered" evidence="1">
    <location>
        <begin position="49"/>
        <end position="72"/>
    </location>
</feature>